<evidence type="ECO:0000313" key="3">
    <source>
        <dbReference type="EMBL" id="VIO57768.1"/>
    </source>
</evidence>
<reference evidence="3" key="1">
    <citation type="submission" date="2019-04" db="EMBL/GenBank/DDBJ databases">
        <authorList>
            <person name="Melise S."/>
            <person name="Noan J."/>
            <person name="Okalmin O."/>
        </authorList>
    </citation>
    <scope>NUCLEOTIDE SEQUENCE</scope>
    <source>
        <strain evidence="3">FN9</strain>
    </source>
</reference>
<dbReference type="GO" id="GO:0006487">
    <property type="term" value="P:protein N-linked glycosylation"/>
    <property type="evidence" value="ECO:0007669"/>
    <property type="project" value="TreeGrafter"/>
</dbReference>
<organism evidence="2 4">
    <name type="scientific">Gibberella zeae</name>
    <name type="common">Wheat head blight fungus</name>
    <name type="synonym">Fusarium graminearum</name>
    <dbReference type="NCBI Taxonomy" id="5518"/>
    <lineage>
        <taxon>Eukaryota</taxon>
        <taxon>Fungi</taxon>
        <taxon>Dikarya</taxon>
        <taxon>Ascomycota</taxon>
        <taxon>Pezizomycotina</taxon>
        <taxon>Sordariomycetes</taxon>
        <taxon>Hypocreomycetidae</taxon>
        <taxon>Hypocreales</taxon>
        <taxon>Nectriaceae</taxon>
        <taxon>Fusarium</taxon>
    </lineage>
</organism>
<dbReference type="EMBL" id="CAAKMV010000130">
    <property type="protein sequence ID" value="VIO57768.1"/>
    <property type="molecule type" value="Genomic_DNA"/>
</dbReference>
<dbReference type="PANTHER" id="PTHR13132">
    <property type="entry name" value="ALPHA- 1,6 -FUCOSYLTRANSFERASE"/>
    <property type="match status" value="1"/>
</dbReference>
<dbReference type="OMA" id="HEMLPCP"/>
<dbReference type="EMBL" id="CAJPIJ010000019">
    <property type="protein sequence ID" value="CAG1963218.1"/>
    <property type="molecule type" value="Genomic_DNA"/>
</dbReference>
<evidence type="ECO:0000313" key="2">
    <source>
        <dbReference type="EMBL" id="CAG1963218.1"/>
    </source>
</evidence>
<reference evidence="2" key="2">
    <citation type="submission" date="2021-03" db="EMBL/GenBank/DDBJ databases">
        <authorList>
            <person name="Alouane T."/>
            <person name="Langin T."/>
            <person name="Bonhomme L."/>
        </authorList>
    </citation>
    <scope>NUCLEOTIDE SEQUENCE</scope>
    <source>
        <strain evidence="2">MDC_Fg202</strain>
    </source>
</reference>
<evidence type="ECO:0000256" key="1">
    <source>
        <dbReference type="SAM" id="Phobius"/>
    </source>
</evidence>
<keyword evidence="1" id="KW-0812">Transmembrane</keyword>
<proteinExistence type="predicted"/>
<sequence length="613" mass="68617">MSDSTQTKMLVVPPALNLRRASSYNAQDRGPVSSTSSRFNFNHLFFSPPASPALPALVPRPPKRRSSQILVTRPSRVFRRLFLLGILLSVSYLAAMAFQNPSVIPAAVWPYFEQEEFEMVGQDAFPDFPTPIIVNDNKGRSKWTVFIPPNGDFPLTMEQYAEMGSQCREVSSRARDMHNKGPITETAIINYDAQDEYYVDVYEAERSGLLTPTKGLRAKNKGKFVGVDKKHLKHKPVCESTMTFVLESTDAGLGNTLMMLWTFYGLAKQLNRDFFIVDKRWAYGSWDQIFDIPPVPECRPPPRHHMVPCPFQARHLVVSAATAKEVFPALLAQNHRVAGSGNGLRDLFELARIGFEDLFFLNEEDQTYVDNRITGLQAKAKAKAEDSLTVHAPIVGLHVRHGDQHPLELQYSETYIPADIYLKQASHYVEEYYNATGVEGPIKRHSLTLLASDDPTVHEEPEFAHTILSQDRIRLASKGAIARAGGNQHHSKNFVENTFGWEGGFFAPLFWNLGVNSQNNAAEAPAGVHVEDVNEEARHMAPPSEETLRLRGLVGRAYMMDLSVLAESSDKIVCTVSSMGCRLLAVMMGWEDSMENGGWHNVDGTYGWTGIDW</sequence>
<keyword evidence="1" id="KW-0472">Membrane</keyword>
<protein>
    <submittedName>
        <fullName evidence="2">Uncharacterized protein</fullName>
    </submittedName>
</protein>
<evidence type="ECO:0000313" key="4">
    <source>
        <dbReference type="Proteomes" id="UP000746612"/>
    </source>
</evidence>
<keyword evidence="1" id="KW-1133">Transmembrane helix</keyword>
<dbReference type="GO" id="GO:0046921">
    <property type="term" value="F:alpha-(1-&gt;6)-fucosyltransferase activity"/>
    <property type="evidence" value="ECO:0007669"/>
    <property type="project" value="TreeGrafter"/>
</dbReference>
<dbReference type="Proteomes" id="UP000746612">
    <property type="component" value="Unassembled WGS sequence"/>
</dbReference>
<accession>A0A2H3FX03</accession>
<dbReference type="PANTHER" id="PTHR13132:SF29">
    <property type="entry name" value="ALPHA-(1,6)-FUCOSYLTRANSFERASE"/>
    <property type="match status" value="1"/>
</dbReference>
<feature type="transmembrane region" description="Helical" evidence="1">
    <location>
        <begin position="81"/>
        <end position="98"/>
    </location>
</feature>
<name>A0A2H3FX03_GIBZA</name>
<dbReference type="AlphaFoldDB" id="A0A2H3FX03"/>
<gene>
    <name evidence="3" type="ORF">FUG_LOCUS257884</name>
    <name evidence="2" type="ORF">MDCFG202_LOCUS6586</name>
</gene>